<feature type="compositionally biased region" description="Acidic residues" evidence="2">
    <location>
        <begin position="11"/>
        <end position="20"/>
    </location>
</feature>
<reference evidence="5 6" key="1">
    <citation type="journal article" date="2011" name="Genome Biol.">
        <title>Comparative genome sequence analysis underscores mycoparasitism as the ancestral life style of Trichoderma.</title>
        <authorList>
            <person name="Kubicek C.P."/>
            <person name="Herrera-Estrella A."/>
            <person name="Seidl-Seiboth V."/>
            <person name="Martinez D.A."/>
            <person name="Druzhinina I.S."/>
            <person name="Thon M."/>
            <person name="Zeilinger S."/>
            <person name="Casas-Flores S."/>
            <person name="Horwitz B.A."/>
            <person name="Mukherjee P.K."/>
            <person name="Mukherjee M."/>
            <person name="Kredics L."/>
            <person name="Alcaraz L.D."/>
            <person name="Aerts A."/>
            <person name="Antal Z."/>
            <person name="Atanasova L."/>
            <person name="Cervantes-Badillo M.G."/>
            <person name="Challacombe J."/>
            <person name="Chertkov O."/>
            <person name="McCluskey K."/>
            <person name="Coulpier F."/>
            <person name="Deshpande N."/>
            <person name="von Doehren H."/>
            <person name="Ebbole D.J."/>
            <person name="Esquivel-Naranjo E.U."/>
            <person name="Fekete E."/>
            <person name="Flipphi M."/>
            <person name="Glaser F."/>
            <person name="Gomez-Rodriguez E.Y."/>
            <person name="Gruber S."/>
            <person name="Han C."/>
            <person name="Henrissat B."/>
            <person name="Hermosa R."/>
            <person name="Hernandez-Onate M."/>
            <person name="Karaffa L."/>
            <person name="Kosti I."/>
            <person name="Le Crom S."/>
            <person name="Lindquist E."/>
            <person name="Lucas S."/>
            <person name="Luebeck M."/>
            <person name="Luebeck P.S."/>
            <person name="Margeot A."/>
            <person name="Metz B."/>
            <person name="Misra M."/>
            <person name="Nevalainen H."/>
            <person name="Omann M."/>
            <person name="Packer N."/>
            <person name="Perrone G."/>
            <person name="Uresti-Rivera E.E."/>
            <person name="Salamov A."/>
            <person name="Schmoll M."/>
            <person name="Seiboth B."/>
            <person name="Shapiro H."/>
            <person name="Sukno S."/>
            <person name="Tamayo-Ramos J.A."/>
            <person name="Tisch D."/>
            <person name="Wiest A."/>
            <person name="Wilkinson H.H."/>
            <person name="Zhang M."/>
            <person name="Coutinho P.M."/>
            <person name="Kenerley C.M."/>
            <person name="Monte E."/>
            <person name="Baker S.E."/>
            <person name="Grigoriev I.V."/>
        </authorList>
    </citation>
    <scope>NUCLEOTIDE SEQUENCE [LARGE SCALE GENOMIC DNA]</scope>
    <source>
        <strain evidence="6">Gv29-8 / FGSC 10586</strain>
    </source>
</reference>
<dbReference type="VEuPathDB" id="FungiDB:TRIVIDRAFT_228323"/>
<dbReference type="Pfam" id="PF20237">
    <property type="entry name" value="DUF6594"/>
    <property type="match status" value="1"/>
</dbReference>
<evidence type="ECO:0000256" key="3">
    <source>
        <dbReference type="SAM" id="Phobius"/>
    </source>
</evidence>
<dbReference type="EMBL" id="ABDF02000092">
    <property type="protein sequence ID" value="EHK15286.1"/>
    <property type="molecule type" value="Genomic_DNA"/>
</dbReference>
<organism evidence="5 6">
    <name type="scientific">Hypocrea virens (strain Gv29-8 / FGSC 10586)</name>
    <name type="common">Gliocladium virens</name>
    <name type="synonym">Trichoderma virens</name>
    <dbReference type="NCBI Taxonomy" id="413071"/>
    <lineage>
        <taxon>Eukaryota</taxon>
        <taxon>Fungi</taxon>
        <taxon>Dikarya</taxon>
        <taxon>Ascomycota</taxon>
        <taxon>Pezizomycotina</taxon>
        <taxon>Sordariomycetes</taxon>
        <taxon>Hypocreomycetidae</taxon>
        <taxon>Hypocreales</taxon>
        <taxon>Hypocreaceae</taxon>
        <taxon>Trichoderma</taxon>
    </lineage>
</organism>
<dbReference type="AlphaFoldDB" id="G9NC61"/>
<sequence length="281" mass="32087">MKKKPTQNDGTGDEDDEDEPGVVHIEDFPPGYPRFSALLASDKVFQVWRRFSILRTRLLLLKQDELSQLEEQLENIDAQDEDENPLYLASRRSDLNEKRKTVLNKIDDALKDYDSFLERNQRALNLETSSDRAISNLKYWDEANGELTREETKYMKRTRDLFCLLGNSTWSDRLIRLVGRRFMDDTFTKDADVNIPPEPVRRTLLVLQAAVMAALLFTPVIICNFVNELTNRMIIIVATTAIFIAALSFLSRMRTVDLVIAGTTYATVLVVFISGTNGLGN</sequence>
<name>G9NC61_HYPVG</name>
<evidence type="ECO:0000256" key="2">
    <source>
        <dbReference type="SAM" id="MobiDB-lite"/>
    </source>
</evidence>
<evidence type="ECO:0000313" key="6">
    <source>
        <dbReference type="Proteomes" id="UP000007115"/>
    </source>
</evidence>
<protein>
    <recommendedName>
        <fullName evidence="4">DUF6594 domain-containing protein</fullName>
    </recommendedName>
</protein>
<proteinExistence type="predicted"/>
<evidence type="ECO:0000256" key="1">
    <source>
        <dbReference type="SAM" id="Coils"/>
    </source>
</evidence>
<dbReference type="PANTHER" id="PTHR34502:SF5">
    <property type="entry name" value="DUF6594 DOMAIN-CONTAINING PROTEIN"/>
    <property type="match status" value="1"/>
</dbReference>
<comment type="caution">
    <text evidence="5">The sequence shown here is derived from an EMBL/GenBank/DDBJ whole genome shotgun (WGS) entry which is preliminary data.</text>
</comment>
<feature type="region of interest" description="Disordered" evidence="2">
    <location>
        <begin position="1"/>
        <end position="22"/>
    </location>
</feature>
<dbReference type="InParanoid" id="G9NC61"/>
<keyword evidence="1" id="KW-0175">Coiled coil</keyword>
<keyword evidence="3" id="KW-1133">Transmembrane helix</keyword>
<gene>
    <name evidence="5" type="ORF">TRIVIDRAFT_228323</name>
</gene>
<dbReference type="OMA" id="LVELWIK"/>
<feature type="transmembrane region" description="Helical" evidence="3">
    <location>
        <begin position="233"/>
        <end position="251"/>
    </location>
</feature>
<accession>G9NC61</accession>
<dbReference type="GeneID" id="25792162"/>
<dbReference type="eggNOG" id="ENOG502RIUQ">
    <property type="taxonomic scope" value="Eukaryota"/>
</dbReference>
<keyword evidence="3" id="KW-0812">Transmembrane</keyword>
<dbReference type="PANTHER" id="PTHR34502">
    <property type="entry name" value="DUF6594 DOMAIN-CONTAINING PROTEIN-RELATED"/>
    <property type="match status" value="1"/>
</dbReference>
<keyword evidence="6" id="KW-1185">Reference proteome</keyword>
<feature type="transmembrane region" description="Helical" evidence="3">
    <location>
        <begin position="204"/>
        <end position="227"/>
    </location>
</feature>
<feature type="coiled-coil region" evidence="1">
    <location>
        <begin position="59"/>
        <end position="112"/>
    </location>
</feature>
<feature type="transmembrane region" description="Helical" evidence="3">
    <location>
        <begin position="258"/>
        <end position="279"/>
    </location>
</feature>
<dbReference type="STRING" id="413071.G9NC61"/>
<dbReference type="HOGENOM" id="CLU_051118_3_2_1"/>
<evidence type="ECO:0000259" key="4">
    <source>
        <dbReference type="Pfam" id="PF20237"/>
    </source>
</evidence>
<dbReference type="InterPro" id="IPR046529">
    <property type="entry name" value="DUF6594"/>
</dbReference>
<dbReference type="RefSeq" id="XP_013949489.1">
    <property type="nucleotide sequence ID" value="XM_014094014.1"/>
</dbReference>
<keyword evidence="3" id="KW-0472">Membrane</keyword>
<feature type="domain" description="DUF6594" evidence="4">
    <location>
        <begin position="32"/>
        <end position="270"/>
    </location>
</feature>
<evidence type="ECO:0000313" key="5">
    <source>
        <dbReference type="EMBL" id="EHK15286.1"/>
    </source>
</evidence>
<dbReference type="OrthoDB" id="5341582at2759"/>
<dbReference type="Proteomes" id="UP000007115">
    <property type="component" value="Unassembled WGS sequence"/>
</dbReference>